<gene>
    <name evidence="3" type="ORF">CLV40_105106</name>
</gene>
<reference evidence="3 4" key="1">
    <citation type="submission" date="2018-02" db="EMBL/GenBank/DDBJ databases">
        <title>Genomic Encyclopedia of Archaeal and Bacterial Type Strains, Phase II (KMG-II): from individual species to whole genera.</title>
        <authorList>
            <person name="Goeker M."/>
        </authorList>
    </citation>
    <scope>NUCLEOTIDE SEQUENCE [LARGE SCALE GENOMIC DNA]</scope>
    <source>
        <strain evidence="3 4">YU 961-1</strain>
    </source>
</reference>
<feature type="region of interest" description="Disordered" evidence="1">
    <location>
        <begin position="104"/>
        <end position="231"/>
    </location>
</feature>
<evidence type="ECO:0000313" key="3">
    <source>
        <dbReference type="EMBL" id="PPK68383.1"/>
    </source>
</evidence>
<feature type="compositionally biased region" description="Basic and acidic residues" evidence="1">
    <location>
        <begin position="214"/>
        <end position="227"/>
    </location>
</feature>
<evidence type="ECO:0000313" key="4">
    <source>
        <dbReference type="Proteomes" id="UP000239203"/>
    </source>
</evidence>
<organism evidence="3 4">
    <name type="scientific">Actinokineospora auranticolor</name>
    <dbReference type="NCBI Taxonomy" id="155976"/>
    <lineage>
        <taxon>Bacteria</taxon>
        <taxon>Bacillati</taxon>
        <taxon>Actinomycetota</taxon>
        <taxon>Actinomycetes</taxon>
        <taxon>Pseudonocardiales</taxon>
        <taxon>Pseudonocardiaceae</taxon>
        <taxon>Actinokineospora</taxon>
    </lineage>
</organism>
<feature type="region of interest" description="Disordered" evidence="1">
    <location>
        <begin position="51"/>
        <end position="80"/>
    </location>
</feature>
<dbReference type="AlphaFoldDB" id="A0A2S6GT79"/>
<feature type="compositionally biased region" description="Low complexity" evidence="1">
    <location>
        <begin position="51"/>
        <end position="60"/>
    </location>
</feature>
<keyword evidence="4" id="KW-1185">Reference proteome</keyword>
<protein>
    <submittedName>
        <fullName evidence="3">Uncharacterized protein</fullName>
    </submittedName>
</protein>
<dbReference type="Proteomes" id="UP000239203">
    <property type="component" value="Unassembled WGS sequence"/>
</dbReference>
<keyword evidence="2" id="KW-0812">Transmembrane</keyword>
<feature type="compositionally biased region" description="Basic and acidic residues" evidence="1">
    <location>
        <begin position="104"/>
        <end position="145"/>
    </location>
</feature>
<evidence type="ECO:0000256" key="1">
    <source>
        <dbReference type="SAM" id="MobiDB-lite"/>
    </source>
</evidence>
<dbReference type="EMBL" id="PTIX01000005">
    <property type="protein sequence ID" value="PPK68383.1"/>
    <property type="molecule type" value="Genomic_DNA"/>
</dbReference>
<feature type="transmembrane region" description="Helical" evidence="2">
    <location>
        <begin position="382"/>
        <end position="401"/>
    </location>
</feature>
<accession>A0A2S6GT79</accession>
<feature type="transmembrane region" description="Helical" evidence="2">
    <location>
        <begin position="318"/>
        <end position="335"/>
    </location>
</feature>
<evidence type="ECO:0000256" key="2">
    <source>
        <dbReference type="SAM" id="Phobius"/>
    </source>
</evidence>
<comment type="caution">
    <text evidence="3">The sequence shown here is derived from an EMBL/GenBank/DDBJ whole genome shotgun (WGS) entry which is preliminary data.</text>
</comment>
<keyword evidence="2" id="KW-1133">Transmembrane helix</keyword>
<name>A0A2S6GT79_9PSEU</name>
<feature type="transmembrane region" description="Helical" evidence="2">
    <location>
        <begin position="289"/>
        <end position="311"/>
    </location>
</feature>
<proteinExistence type="predicted"/>
<feature type="compositionally biased region" description="Pro residues" evidence="1">
    <location>
        <begin position="203"/>
        <end position="213"/>
    </location>
</feature>
<feature type="transmembrane region" description="Helical" evidence="2">
    <location>
        <begin position="413"/>
        <end position="433"/>
    </location>
</feature>
<keyword evidence="2" id="KW-0472">Membrane</keyword>
<feature type="transmembrane region" description="Helical" evidence="2">
    <location>
        <begin position="355"/>
        <end position="375"/>
    </location>
</feature>
<feature type="transmembrane region" description="Helical" evidence="2">
    <location>
        <begin position="240"/>
        <end position="263"/>
    </location>
</feature>
<sequence length="442" mass="46355">MVAVIAGRARDGRISRATPARLCACAFAAPGPTAVTSRDVAHRSATGAAITAGSATNSTAPASPNSPGPRGAPVVGEGPPDQFGSGALCRMDCARAGGDCTVRHMSDAPRPPREPWPHGPDGPRHGDPNQRPRYQPDQHQPDQYRPDPYQSDPYQREQYPPDPYQRRDGQGGYDQGGYHQPRSTSDPYARPAEPRHQGGYPGQPRPPQSAPRPPESRPAPERHRPEAPVRSGGGFRIPGLGVVLAIVGALVQLLSLTVLPWMAQGGDPASLVSLWKNLSDGQARGFGDWYVLIFSYPLVILGVLLAFSAVLESVAMKVIWAGLAILGVGYLLLRYGIAPVTGLFGVEKDFTTRDVVVAVAAVAATVVVVFVLKSAVTMFRRVAGLVLLALSGVHVGALADLANSDGLTGLGDLGIGAFGPVVGYVLIGIAALVGPRRFVPGA</sequence>